<evidence type="ECO:0000313" key="9">
    <source>
        <dbReference type="EMBL" id="VEJ30958.1"/>
    </source>
</evidence>
<protein>
    <submittedName>
        <fullName evidence="8">DUF4870 domain-containing protein</fullName>
    </submittedName>
    <submittedName>
        <fullName evidence="9">Uncharacterized protein conserved in bacteria</fullName>
    </submittedName>
</protein>
<keyword evidence="10" id="KW-1185">Reference proteome</keyword>
<feature type="transmembrane region" description="Helical" evidence="6">
    <location>
        <begin position="124"/>
        <end position="145"/>
    </location>
</feature>
<dbReference type="Proteomes" id="UP000270988">
    <property type="component" value="Chromosome"/>
</dbReference>
<dbReference type="EMBL" id="LR134521">
    <property type="protein sequence ID" value="VEJ30958.1"/>
    <property type="molecule type" value="Genomic_DNA"/>
</dbReference>
<evidence type="ECO:0000313" key="10">
    <source>
        <dbReference type="Proteomes" id="UP000219947"/>
    </source>
</evidence>
<dbReference type="RefSeq" id="WP_004006466.1">
    <property type="nucleotide sequence ID" value="NZ_CAURLQ010000017.1"/>
</dbReference>
<feature type="transmembrane region" description="Helical" evidence="6">
    <location>
        <begin position="56"/>
        <end position="78"/>
    </location>
</feature>
<evidence type="ECO:0000256" key="3">
    <source>
        <dbReference type="ARBA" id="ARBA00022989"/>
    </source>
</evidence>
<gene>
    <name evidence="8" type="ORF">CRM92_07720</name>
    <name evidence="7" type="ORF">HXO56_03565</name>
    <name evidence="9" type="ORF">NCTC10918_02250</name>
</gene>
<evidence type="ECO:0000256" key="6">
    <source>
        <dbReference type="SAM" id="Phobius"/>
    </source>
</evidence>
<evidence type="ECO:0000256" key="5">
    <source>
        <dbReference type="SAM" id="MobiDB-lite"/>
    </source>
</evidence>
<dbReference type="STRING" id="762948.HMPREF0733_11121"/>
<feature type="transmembrane region" description="Helical" evidence="6">
    <location>
        <begin position="99"/>
        <end position="118"/>
    </location>
</feature>
<evidence type="ECO:0000256" key="4">
    <source>
        <dbReference type="ARBA" id="ARBA00023136"/>
    </source>
</evidence>
<proteinExistence type="predicted"/>
<accession>A0A2A8D530</accession>
<name>A0A2A8D530_9MICC</name>
<dbReference type="Proteomes" id="UP000219947">
    <property type="component" value="Unassembled WGS sequence"/>
</dbReference>
<feature type="region of interest" description="Disordered" evidence="5">
    <location>
        <begin position="1"/>
        <end position="35"/>
    </location>
</feature>
<dbReference type="InterPro" id="IPR019109">
    <property type="entry name" value="MamF_MmsF"/>
</dbReference>
<dbReference type="AlphaFoldDB" id="A0A2A8D530"/>
<reference evidence="9 11" key="2">
    <citation type="submission" date="2018-12" db="EMBL/GenBank/DDBJ databases">
        <authorList>
            <consortium name="Pathogen Informatics"/>
        </authorList>
    </citation>
    <scope>NUCLEOTIDE SEQUENCE [LARGE SCALE GENOMIC DNA]</scope>
    <source>
        <strain evidence="9 11">NCTC10918</strain>
    </source>
</reference>
<organism evidence="8 10">
    <name type="scientific">Rothia dentocariosa</name>
    <dbReference type="NCBI Taxonomy" id="2047"/>
    <lineage>
        <taxon>Bacteria</taxon>
        <taxon>Bacillati</taxon>
        <taxon>Actinomycetota</taxon>
        <taxon>Actinomycetes</taxon>
        <taxon>Micrococcales</taxon>
        <taxon>Micrococcaceae</taxon>
        <taxon>Rothia</taxon>
    </lineage>
</organism>
<dbReference type="Pfam" id="PF09685">
    <property type="entry name" value="MamF_MmsF"/>
    <property type="match status" value="1"/>
</dbReference>
<evidence type="ECO:0000313" key="11">
    <source>
        <dbReference type="Proteomes" id="UP000270988"/>
    </source>
</evidence>
<sequence>MTYDPNYNNGQPNYQNQPGYNQQSGSGYSQQRPEYNHQGITPDAKNMAIFAHLSSLLAMLLSLNTLSFIAPLIFWLIYKDKPGYEFTKESSRRAFNFNFSMWVINTAAFLLMVITLFIMSPIWFLVVSVTGILMIIFHILGAIAANRGEMYDYPMTFIKILK</sequence>
<dbReference type="Proteomes" id="UP000769484">
    <property type="component" value="Unassembled WGS sequence"/>
</dbReference>
<reference evidence="8" key="1">
    <citation type="submission" date="2017-10" db="EMBL/GenBank/DDBJ databases">
        <title>Kefir isolates.</title>
        <authorList>
            <person name="Kim Y."/>
            <person name="Blasche S."/>
        </authorList>
    </citation>
    <scope>NUCLEOTIDE SEQUENCE [LARGE SCALE GENOMIC DNA]</scope>
    <source>
        <strain evidence="8">OG2-2</strain>
    </source>
</reference>
<dbReference type="EMBL" id="PDEV01000003">
    <property type="protein sequence ID" value="PEN15974.1"/>
    <property type="molecule type" value="Genomic_DNA"/>
</dbReference>
<evidence type="ECO:0000313" key="7">
    <source>
        <dbReference type="EMBL" id="MBF1649169.1"/>
    </source>
</evidence>
<reference evidence="7" key="3">
    <citation type="submission" date="2020-04" db="EMBL/GenBank/DDBJ databases">
        <title>Deep metagenomics examines the oral microbiome during advanced dental caries in children, revealing novel taxa and co-occurrences with host molecules.</title>
        <authorList>
            <person name="Baker J.L."/>
            <person name="Morton J.T."/>
            <person name="Dinis M."/>
            <person name="Alvarez R."/>
            <person name="Tran N.C."/>
            <person name="Knight R."/>
            <person name="Edlund A."/>
        </authorList>
    </citation>
    <scope>NUCLEOTIDE SEQUENCE</scope>
    <source>
        <strain evidence="7">JCVI_47_bin.4</strain>
    </source>
</reference>
<keyword evidence="2 6" id="KW-0812">Transmembrane</keyword>
<evidence type="ECO:0000256" key="2">
    <source>
        <dbReference type="ARBA" id="ARBA00022692"/>
    </source>
</evidence>
<feature type="compositionally biased region" description="Low complexity" evidence="5">
    <location>
        <begin position="1"/>
        <end position="31"/>
    </location>
</feature>
<comment type="subcellular location">
    <subcellularLocation>
        <location evidence="1">Membrane</location>
        <topology evidence="1">Multi-pass membrane protein</topology>
    </subcellularLocation>
</comment>
<evidence type="ECO:0000256" key="1">
    <source>
        <dbReference type="ARBA" id="ARBA00004141"/>
    </source>
</evidence>
<evidence type="ECO:0000313" key="8">
    <source>
        <dbReference type="EMBL" id="PEN15974.1"/>
    </source>
</evidence>
<keyword evidence="4 6" id="KW-0472">Membrane</keyword>
<keyword evidence="3 6" id="KW-1133">Transmembrane helix</keyword>
<dbReference type="EMBL" id="JABZXJ010000010">
    <property type="protein sequence ID" value="MBF1649169.1"/>
    <property type="molecule type" value="Genomic_DNA"/>
</dbReference>